<dbReference type="PRINTS" id="PR00420">
    <property type="entry name" value="RNGMNOXGNASE"/>
</dbReference>
<sequence length="372" mass="38549">MAEFVGGDDAAGGGRADCDLIVVGGGPVGLAAAIGARQRGLSVVVVEPRSLPLDKACGEGLMPGAMAELARLGVEVDGHTITGIAYRQGLGPRFATHDFEGPSGRGVRRTALSGALVQRALSCGVTFVDAKVTALVQDARGVTVSLGGGSGIRSRWLFGCDGLHSPVRRMAGLEAAPRRRLVPARRRYGLRRHFSVTPWSDRVEVFWARRCEVYVTPVGGATIGVAILGGRGLDFDQVIASIPALAARLDGAEPDSTLQGAGPLRQRVRRHGVGRVLLVGDASGYVDALTGEGLRVGLAQAAGAVAAIAGAAREPVDVNRAYEHAWSRASRGANTLTAGLLALAHSPFRRLVVPISAAFPAVFGAAVERIAR</sequence>
<dbReference type="InterPro" id="IPR036188">
    <property type="entry name" value="FAD/NAD-bd_sf"/>
</dbReference>
<dbReference type="PANTHER" id="PTHR42685:SF19">
    <property type="entry name" value="POSSIBLE OXIDOREDUCTASE"/>
    <property type="match status" value="1"/>
</dbReference>
<gene>
    <name evidence="2" type="ORF">JOE66_002429</name>
</gene>
<evidence type="ECO:0000313" key="3">
    <source>
        <dbReference type="Proteomes" id="UP000776164"/>
    </source>
</evidence>
<dbReference type="InterPro" id="IPR050407">
    <property type="entry name" value="Geranylgeranyl_reductase"/>
</dbReference>
<keyword evidence="3" id="KW-1185">Reference proteome</keyword>
<feature type="domain" description="FAD-binding" evidence="1">
    <location>
        <begin position="18"/>
        <end position="181"/>
    </location>
</feature>
<dbReference type="Pfam" id="PF01494">
    <property type="entry name" value="FAD_binding_3"/>
    <property type="match status" value="1"/>
</dbReference>
<evidence type="ECO:0000313" key="2">
    <source>
        <dbReference type="EMBL" id="MBM7472795.1"/>
    </source>
</evidence>
<dbReference type="RefSeq" id="WP_205109805.1">
    <property type="nucleotide sequence ID" value="NZ_BAAAHT010000015.1"/>
</dbReference>
<dbReference type="SUPFAM" id="SSF51905">
    <property type="entry name" value="FAD/NAD(P)-binding domain"/>
    <property type="match status" value="1"/>
</dbReference>
<reference evidence="2 3" key="1">
    <citation type="submission" date="2021-01" db="EMBL/GenBank/DDBJ databases">
        <title>Sequencing the genomes of 1000 actinobacteria strains.</title>
        <authorList>
            <person name="Klenk H.-P."/>
        </authorList>
    </citation>
    <scope>NUCLEOTIDE SEQUENCE [LARGE SCALE GENOMIC DNA]</scope>
    <source>
        <strain evidence="2 3">DSM 13057</strain>
    </source>
</reference>
<accession>A0ABS2L6R6</accession>
<proteinExistence type="predicted"/>
<evidence type="ECO:0000259" key="1">
    <source>
        <dbReference type="Pfam" id="PF01494"/>
    </source>
</evidence>
<dbReference type="InterPro" id="IPR002938">
    <property type="entry name" value="FAD-bd"/>
</dbReference>
<dbReference type="PANTHER" id="PTHR42685">
    <property type="entry name" value="GERANYLGERANYL DIPHOSPHATE REDUCTASE"/>
    <property type="match status" value="1"/>
</dbReference>
<dbReference type="Proteomes" id="UP000776164">
    <property type="component" value="Unassembled WGS sequence"/>
</dbReference>
<comment type="caution">
    <text evidence="2">The sequence shown here is derived from an EMBL/GenBank/DDBJ whole genome shotgun (WGS) entry which is preliminary data.</text>
</comment>
<dbReference type="EMBL" id="JAFBBU010000001">
    <property type="protein sequence ID" value="MBM7472795.1"/>
    <property type="molecule type" value="Genomic_DNA"/>
</dbReference>
<dbReference type="Gene3D" id="3.50.50.60">
    <property type="entry name" value="FAD/NAD(P)-binding domain"/>
    <property type="match status" value="1"/>
</dbReference>
<organism evidence="2 3">
    <name type="scientific">Subtercola frigoramans</name>
    <dbReference type="NCBI Taxonomy" id="120298"/>
    <lineage>
        <taxon>Bacteria</taxon>
        <taxon>Bacillati</taxon>
        <taxon>Actinomycetota</taxon>
        <taxon>Actinomycetes</taxon>
        <taxon>Micrococcales</taxon>
        <taxon>Microbacteriaceae</taxon>
        <taxon>Subtercola</taxon>
    </lineage>
</organism>
<name>A0ABS2L6R6_9MICO</name>
<protein>
    <submittedName>
        <fullName evidence="2">Flavin-dependent dehydrogenase</fullName>
    </submittedName>
</protein>